<evidence type="ECO:0000256" key="2">
    <source>
        <dbReference type="SAM" id="MobiDB-lite"/>
    </source>
</evidence>
<feature type="region of interest" description="Disordered" evidence="2">
    <location>
        <begin position="1"/>
        <end position="350"/>
    </location>
</feature>
<feature type="compositionally biased region" description="Polar residues" evidence="2">
    <location>
        <begin position="1"/>
        <end position="24"/>
    </location>
</feature>
<feature type="compositionally biased region" description="Basic and acidic residues" evidence="2">
    <location>
        <begin position="442"/>
        <end position="463"/>
    </location>
</feature>
<dbReference type="Proteomes" id="UP000298138">
    <property type="component" value="Unassembled WGS sequence"/>
</dbReference>
<feature type="compositionally biased region" description="Low complexity" evidence="2">
    <location>
        <begin position="241"/>
        <end position="256"/>
    </location>
</feature>
<feature type="compositionally biased region" description="Polar residues" evidence="2">
    <location>
        <begin position="484"/>
        <end position="498"/>
    </location>
</feature>
<evidence type="ECO:0000313" key="4">
    <source>
        <dbReference type="Proteomes" id="UP000298138"/>
    </source>
</evidence>
<proteinExistence type="predicted"/>
<feature type="compositionally biased region" description="Pro residues" evidence="2">
    <location>
        <begin position="771"/>
        <end position="780"/>
    </location>
</feature>
<feature type="region of interest" description="Disordered" evidence="2">
    <location>
        <begin position="582"/>
        <end position="608"/>
    </location>
</feature>
<reference evidence="3 4" key="1">
    <citation type="submission" date="2019-04" db="EMBL/GenBank/DDBJ databases">
        <title>Comparative genomics and transcriptomics to analyze fruiting body development in filamentous ascomycetes.</title>
        <authorList>
            <consortium name="DOE Joint Genome Institute"/>
            <person name="Lutkenhaus R."/>
            <person name="Traeger S."/>
            <person name="Breuer J."/>
            <person name="Kuo A."/>
            <person name="Lipzen A."/>
            <person name="Pangilinan J."/>
            <person name="Dilworth D."/>
            <person name="Sandor L."/>
            <person name="Poggeler S."/>
            <person name="Barry K."/>
            <person name="Grigoriev I.V."/>
            <person name="Nowrousian M."/>
        </authorList>
    </citation>
    <scope>NUCLEOTIDE SEQUENCE [LARGE SCALE GENOMIC DNA]</scope>
    <source>
        <strain evidence="3 4">CBS 389.68</strain>
    </source>
</reference>
<feature type="compositionally biased region" description="Basic and acidic residues" evidence="2">
    <location>
        <begin position="209"/>
        <end position="220"/>
    </location>
</feature>
<dbReference type="EMBL" id="ML220114">
    <property type="protein sequence ID" value="TGZ83000.1"/>
    <property type="molecule type" value="Genomic_DNA"/>
</dbReference>
<feature type="compositionally biased region" description="Pro residues" evidence="2">
    <location>
        <begin position="594"/>
        <end position="608"/>
    </location>
</feature>
<feature type="compositionally biased region" description="Low complexity" evidence="2">
    <location>
        <begin position="582"/>
        <end position="593"/>
    </location>
</feature>
<feature type="region of interest" description="Disordered" evidence="2">
    <location>
        <begin position="432"/>
        <end position="538"/>
    </location>
</feature>
<accession>A0A4S2N1P2</accession>
<feature type="compositionally biased region" description="Basic and acidic residues" evidence="2">
    <location>
        <begin position="499"/>
        <end position="513"/>
    </location>
</feature>
<protein>
    <submittedName>
        <fullName evidence="3">Uncharacterized protein</fullName>
    </submittedName>
</protein>
<evidence type="ECO:0000313" key="3">
    <source>
        <dbReference type="EMBL" id="TGZ83000.1"/>
    </source>
</evidence>
<keyword evidence="4" id="KW-1185">Reference proteome</keyword>
<gene>
    <name evidence="3" type="ORF">EX30DRAFT_394251</name>
</gene>
<keyword evidence="1" id="KW-0175">Coiled coil</keyword>
<feature type="compositionally biased region" description="Low complexity" evidence="2">
    <location>
        <begin position="325"/>
        <end position="350"/>
    </location>
</feature>
<dbReference type="InParanoid" id="A0A4S2N1P2"/>
<feature type="compositionally biased region" description="Basic and acidic residues" evidence="2">
    <location>
        <begin position="312"/>
        <end position="323"/>
    </location>
</feature>
<feature type="compositionally biased region" description="Basic and acidic residues" evidence="2">
    <location>
        <begin position="32"/>
        <end position="45"/>
    </location>
</feature>
<dbReference type="AlphaFoldDB" id="A0A4S2N1P2"/>
<feature type="compositionally biased region" description="Basic and acidic residues" evidence="2">
    <location>
        <begin position="105"/>
        <end position="117"/>
    </location>
</feature>
<feature type="compositionally biased region" description="Polar residues" evidence="2">
    <location>
        <begin position="139"/>
        <end position="160"/>
    </location>
</feature>
<feature type="region of interest" description="Disordered" evidence="2">
    <location>
        <begin position="744"/>
        <end position="787"/>
    </location>
</feature>
<evidence type="ECO:0000256" key="1">
    <source>
        <dbReference type="SAM" id="Coils"/>
    </source>
</evidence>
<feature type="compositionally biased region" description="Polar residues" evidence="2">
    <location>
        <begin position="527"/>
        <end position="538"/>
    </location>
</feature>
<sequence length="874" mass="97283">MLTTSSQATRESFSSVPKPSTKTAENAPVSIQDKRDEIPDIKNDNVETTTETPAVPIVNPTKRKRSLSRPTSQRKRVDVDTSCRSEKGDKFTDIMKGKPGVGESMVEKTQRPKDLDASYKTSPKAVSSLIGKDSVHPTVESQPPTSSSESDTASVNNPPIESQRPRTRPSITPPPLVTPLSNPSKRRRASSSATKHPKGSTSIDLLSPIREESPSKHYDPTRTSSPLARTRTGKVEKTHSRTQSRQSSRSRSSSQSNTGHKPLGLRTYDGEGFLDRIRSGRSRSKSNLITGSNTTSKRTSNKSDSENLDTIDATRGRSRERKSSILRSSSNISNLQRQKKASSSSPRVRSLCSSLGVPATVDTFITWGRETAKSKPDLGGRWRTGPTVEIVVDEDHTQHPPESDVQMYDDKKKYTELWSQIVARLEGKKTLESVEGESNGSLREHRVSPPVDHEERAFLERRWSSSARSMQASELEKGKESLENAENSNGDSQACQSWEETKDYSSQHSEKPSHQRILIPKSDGYHGNSSQEVSGNNVQNFGSPVDAAAYNDCLHLRKIGALAVSSIKTICNSLGLTATHTPSPTPEASAAAPIPTPVPQAPPTPPPPRISFPPINPFPLSLTGKSGIPNTPDPFKYPVDLIIKAQAEYFKQKAAWDRQCFEDEKKANLAGRRFYKGLNFSYDPMGVPYDREGNRVEEYTEEEAAEIVENWGVNRRNPGNWEESPPERARNVFEDMREKEKTMMANNATKSSESSSSIKPQSTTHGTALPLKPPANPAPYKPFLTKSGKPPLILPPGVTRPKEQQPELHEFPPERIRIWEVYNQKIKQEEEARRRWEEEWRRMEEEERGAKEEPLRALGKAYEAMEDIPGGWRC</sequence>
<feature type="compositionally biased region" description="Basic and acidic residues" evidence="2">
    <location>
        <begin position="75"/>
        <end position="96"/>
    </location>
</feature>
<organism evidence="3 4">
    <name type="scientific">Ascodesmis nigricans</name>
    <dbReference type="NCBI Taxonomy" id="341454"/>
    <lineage>
        <taxon>Eukaryota</taxon>
        <taxon>Fungi</taxon>
        <taxon>Dikarya</taxon>
        <taxon>Ascomycota</taxon>
        <taxon>Pezizomycotina</taxon>
        <taxon>Pezizomycetes</taxon>
        <taxon>Pezizales</taxon>
        <taxon>Ascodesmidaceae</taxon>
        <taxon>Ascodesmis</taxon>
    </lineage>
</organism>
<feature type="coiled-coil region" evidence="1">
    <location>
        <begin position="819"/>
        <end position="853"/>
    </location>
</feature>
<name>A0A4S2N1P2_9PEZI</name>